<organism evidence="2 3">
    <name type="scientific">Actomonas aquatica</name>
    <dbReference type="NCBI Taxonomy" id="2866162"/>
    <lineage>
        <taxon>Bacteria</taxon>
        <taxon>Pseudomonadati</taxon>
        <taxon>Verrucomicrobiota</taxon>
        <taxon>Opitutia</taxon>
        <taxon>Opitutales</taxon>
        <taxon>Opitutaceae</taxon>
        <taxon>Actomonas</taxon>
    </lineage>
</organism>
<protein>
    <submittedName>
        <fullName evidence="2">Bifunctional nuclease family protein</fullName>
    </submittedName>
</protein>
<reference evidence="2 3" key="1">
    <citation type="submission" date="2021-08" db="EMBL/GenBank/DDBJ databases">
        <authorList>
            <person name="Zhang D."/>
            <person name="Zhang A."/>
            <person name="Wang L."/>
        </authorList>
    </citation>
    <scope>NUCLEOTIDE SEQUENCE [LARGE SCALE GENOMIC DNA]</scope>
    <source>
        <strain evidence="2 3">WL0086</strain>
    </source>
</reference>
<dbReference type="Gene3D" id="3.10.690.10">
    <property type="entry name" value="Bifunctional nuclease domain"/>
    <property type="match status" value="1"/>
</dbReference>
<dbReference type="PANTHER" id="PTHR15160:SF1">
    <property type="entry name" value="VON HIPPEL-LINDAU DISEASE TUMOR SUPPRESSOR"/>
    <property type="match status" value="1"/>
</dbReference>
<evidence type="ECO:0000259" key="1">
    <source>
        <dbReference type="PROSITE" id="PS51658"/>
    </source>
</evidence>
<dbReference type="PROSITE" id="PS51658">
    <property type="entry name" value="BFN"/>
    <property type="match status" value="1"/>
</dbReference>
<dbReference type="PANTHER" id="PTHR15160">
    <property type="entry name" value="VON HIPPEL-LINDAU PROTEIN"/>
    <property type="match status" value="1"/>
</dbReference>
<dbReference type="InterPro" id="IPR036104">
    <property type="entry name" value="BFN_sf"/>
</dbReference>
<accession>A0ABZ1C9C6</accession>
<dbReference type="Pfam" id="PF02577">
    <property type="entry name" value="BFN_dom"/>
    <property type="match status" value="1"/>
</dbReference>
<keyword evidence="3" id="KW-1185">Reference proteome</keyword>
<sequence>MKSDVVEVSVRGVMPTANGCAVFLGTDDKTFVIYVDHSVGNAIQMTLDGIRKERPLTHDLIGQMFLGLGVEMEHVIINDVNEGTFYARILLRMENEIGKKIVEIDARPSDSTVLALQQQRPIYVARSVLDSVEDMTEILERVLRKKEEEDESFGGTDD</sequence>
<proteinExistence type="predicted"/>
<evidence type="ECO:0000313" key="2">
    <source>
        <dbReference type="EMBL" id="WRQ88098.1"/>
    </source>
</evidence>
<dbReference type="SUPFAM" id="SSF103256">
    <property type="entry name" value="Hypothetical protein TM0160"/>
    <property type="match status" value="1"/>
</dbReference>
<feature type="domain" description="BFN" evidence="1">
    <location>
        <begin position="1"/>
        <end position="136"/>
    </location>
</feature>
<gene>
    <name evidence="2" type="ORF">K1X11_001680</name>
</gene>
<reference evidence="2 3" key="2">
    <citation type="submission" date="2023-12" db="EMBL/GenBank/DDBJ databases">
        <title>Description of an unclassified Opitutus bacterium of Verrucomicrobiota.</title>
        <authorList>
            <person name="Zhang D.-F."/>
        </authorList>
    </citation>
    <scope>NUCLEOTIDE SEQUENCE [LARGE SCALE GENOMIC DNA]</scope>
    <source>
        <strain evidence="2 3">WL0086</strain>
    </source>
</reference>
<dbReference type="InterPro" id="IPR003729">
    <property type="entry name" value="Bi_nuclease_dom"/>
</dbReference>
<dbReference type="EMBL" id="CP139781">
    <property type="protein sequence ID" value="WRQ88098.1"/>
    <property type="molecule type" value="Genomic_DNA"/>
</dbReference>
<name>A0ABZ1C9C6_9BACT</name>
<dbReference type="RefSeq" id="WP_221028868.1">
    <property type="nucleotide sequence ID" value="NZ_CP139781.1"/>
</dbReference>
<dbReference type="Proteomes" id="UP000738431">
    <property type="component" value="Chromosome"/>
</dbReference>
<evidence type="ECO:0000313" key="3">
    <source>
        <dbReference type="Proteomes" id="UP000738431"/>
    </source>
</evidence>